<keyword evidence="6 8" id="KW-0067">ATP-binding</keyword>
<sequence>MSRSDLLPIEKEVRRQVVRHCGDPSSPFFIVAVSGGVDSMCLLYLFKRLGIEALVSHINYQKRGKESDKDAELVEQMAFEWGYKCHTVNADPANGQGENFQQWARNLRYRVFEGLYNEYDADGIAVAHHEDDQVETILQKIFRGAGLASWTGMEPWNGKLFRPLLNFSRSEIEEYADKCAIPYRTDQSNLDTNFARNLLRNKWLKKLDNFFPGWKKNVLRISEEADNYEQSIAWIADRITDDKGIREQGFHSLDAGLQRAVILYLLKKQDPGVQVSRQSLSRVEELADLQTGKELELTPQYSIFRDRSYYVLNSTSEELFSTITLHKNTLADGPYIHANISLQITVDIDRDFKEGLYLDADKIQWPITIRRWQPGDVLQPLGMSGHQKVADHLTNRKVRASKKNQAIVVESFEETICALIFTPIKKQSATGTVSEQFKCEADTKQCLLITNRT</sequence>
<dbReference type="GO" id="GO:0006400">
    <property type="term" value="P:tRNA modification"/>
    <property type="evidence" value="ECO:0007669"/>
    <property type="project" value="UniProtKB-UniRule"/>
</dbReference>
<dbReference type="EMBL" id="JAALLS010000025">
    <property type="protein sequence ID" value="NGP89781.1"/>
    <property type="molecule type" value="Genomic_DNA"/>
</dbReference>
<dbReference type="InterPro" id="IPR014729">
    <property type="entry name" value="Rossmann-like_a/b/a_fold"/>
</dbReference>
<dbReference type="HAMAP" id="MF_01161">
    <property type="entry name" value="tRNA_Ile_lys_synt"/>
    <property type="match status" value="1"/>
</dbReference>
<dbReference type="PANTHER" id="PTHR43033:SF1">
    <property type="entry name" value="TRNA(ILE)-LYSIDINE SYNTHASE-RELATED"/>
    <property type="match status" value="1"/>
</dbReference>
<evidence type="ECO:0000256" key="8">
    <source>
        <dbReference type="HAMAP-Rule" id="MF_01161"/>
    </source>
</evidence>
<evidence type="ECO:0000256" key="5">
    <source>
        <dbReference type="ARBA" id="ARBA00022741"/>
    </source>
</evidence>
<reference evidence="10 11" key="1">
    <citation type="submission" date="2020-02" db="EMBL/GenBank/DDBJ databases">
        <title>Aliifodinibius halophilus 2W32, complete genome.</title>
        <authorList>
            <person name="Li Y."/>
            <person name="Wu S."/>
        </authorList>
    </citation>
    <scope>NUCLEOTIDE SEQUENCE [LARGE SCALE GENOMIC DNA]</scope>
    <source>
        <strain evidence="10 11">2W32</strain>
    </source>
</reference>
<dbReference type="Pfam" id="PF01171">
    <property type="entry name" value="ATP_bind_3"/>
    <property type="match status" value="1"/>
</dbReference>
<dbReference type="InterPro" id="IPR011063">
    <property type="entry name" value="TilS/TtcA_N"/>
</dbReference>
<dbReference type="GO" id="GO:0032267">
    <property type="term" value="F:tRNA(Ile)-lysidine synthase activity"/>
    <property type="evidence" value="ECO:0007669"/>
    <property type="project" value="UniProtKB-EC"/>
</dbReference>
<dbReference type="CDD" id="cd01992">
    <property type="entry name" value="TilS_N"/>
    <property type="match status" value="1"/>
</dbReference>
<evidence type="ECO:0000256" key="3">
    <source>
        <dbReference type="ARBA" id="ARBA00022598"/>
    </source>
</evidence>
<feature type="binding site" evidence="8">
    <location>
        <begin position="34"/>
        <end position="39"/>
    </location>
    <ligand>
        <name>ATP</name>
        <dbReference type="ChEBI" id="CHEBI:30616"/>
    </ligand>
</feature>
<evidence type="ECO:0000256" key="6">
    <source>
        <dbReference type="ARBA" id="ARBA00022840"/>
    </source>
</evidence>
<proteinExistence type="inferred from homology"/>
<dbReference type="SMART" id="SM00977">
    <property type="entry name" value="TilS_C"/>
    <property type="match status" value="1"/>
</dbReference>
<dbReference type="RefSeq" id="WP_165270884.1">
    <property type="nucleotide sequence ID" value="NZ_JAALLS010000025.1"/>
</dbReference>
<gene>
    <name evidence="8 10" type="primary">tilS</name>
    <name evidence="10" type="ORF">G3569_15595</name>
</gene>
<dbReference type="InterPro" id="IPR012795">
    <property type="entry name" value="tRNA_Ile_lys_synt_N"/>
</dbReference>
<evidence type="ECO:0000259" key="9">
    <source>
        <dbReference type="SMART" id="SM00977"/>
    </source>
</evidence>
<dbReference type="NCBIfam" id="TIGR02433">
    <property type="entry name" value="lysidine_TilS_C"/>
    <property type="match status" value="1"/>
</dbReference>
<dbReference type="Proteomes" id="UP000479132">
    <property type="component" value="Unassembled WGS sequence"/>
</dbReference>
<evidence type="ECO:0000256" key="7">
    <source>
        <dbReference type="ARBA" id="ARBA00048539"/>
    </source>
</evidence>
<comment type="function">
    <text evidence="8">Ligates lysine onto the cytidine present at position 34 of the AUA codon-specific tRNA(Ile) that contains the anticodon CAU, in an ATP-dependent manner. Cytidine is converted to lysidine, thus changing the amino acid specificity of the tRNA from methionine to isoleucine.</text>
</comment>
<evidence type="ECO:0000256" key="1">
    <source>
        <dbReference type="ARBA" id="ARBA00004496"/>
    </source>
</evidence>
<dbReference type="SUPFAM" id="SSF56037">
    <property type="entry name" value="PheT/TilS domain"/>
    <property type="match status" value="1"/>
</dbReference>
<dbReference type="NCBIfam" id="TIGR02432">
    <property type="entry name" value="lysidine_TilS_N"/>
    <property type="match status" value="1"/>
</dbReference>
<dbReference type="InterPro" id="IPR012094">
    <property type="entry name" value="tRNA_Ile_lys_synt"/>
</dbReference>
<dbReference type="InterPro" id="IPR012796">
    <property type="entry name" value="Lysidine-tRNA-synth_C"/>
</dbReference>
<evidence type="ECO:0000313" key="11">
    <source>
        <dbReference type="Proteomes" id="UP000479132"/>
    </source>
</evidence>
<keyword evidence="5 8" id="KW-0547">Nucleotide-binding</keyword>
<comment type="subcellular location">
    <subcellularLocation>
        <location evidence="1 8">Cytoplasm</location>
    </subcellularLocation>
</comment>
<dbReference type="GO" id="GO:0005737">
    <property type="term" value="C:cytoplasm"/>
    <property type="evidence" value="ECO:0007669"/>
    <property type="project" value="UniProtKB-SubCell"/>
</dbReference>
<evidence type="ECO:0000256" key="2">
    <source>
        <dbReference type="ARBA" id="ARBA00022490"/>
    </source>
</evidence>
<comment type="similarity">
    <text evidence="8">Belongs to the tRNA(Ile)-lysidine synthase family.</text>
</comment>
<evidence type="ECO:0000313" key="10">
    <source>
        <dbReference type="EMBL" id="NGP89781.1"/>
    </source>
</evidence>
<feature type="domain" description="Lysidine-tRNA(Ile) synthetase C-terminal" evidence="9">
    <location>
        <begin position="367"/>
        <end position="437"/>
    </location>
</feature>
<comment type="catalytic activity">
    <reaction evidence="7 8">
        <text>cytidine(34) in tRNA(Ile2) + L-lysine + ATP = lysidine(34) in tRNA(Ile2) + AMP + diphosphate + H(+)</text>
        <dbReference type="Rhea" id="RHEA:43744"/>
        <dbReference type="Rhea" id="RHEA-COMP:10625"/>
        <dbReference type="Rhea" id="RHEA-COMP:10670"/>
        <dbReference type="ChEBI" id="CHEBI:15378"/>
        <dbReference type="ChEBI" id="CHEBI:30616"/>
        <dbReference type="ChEBI" id="CHEBI:32551"/>
        <dbReference type="ChEBI" id="CHEBI:33019"/>
        <dbReference type="ChEBI" id="CHEBI:82748"/>
        <dbReference type="ChEBI" id="CHEBI:83665"/>
        <dbReference type="ChEBI" id="CHEBI:456215"/>
        <dbReference type="EC" id="6.3.4.19"/>
    </reaction>
</comment>
<dbReference type="AlphaFoldDB" id="A0A6M1TCN5"/>
<accession>A0A6M1TCN5</accession>
<name>A0A6M1TCN5_9BACT</name>
<protein>
    <recommendedName>
        <fullName evidence="8">tRNA(Ile)-lysidine synthase</fullName>
        <ecNumber evidence="8">6.3.4.19</ecNumber>
    </recommendedName>
    <alternativeName>
        <fullName evidence="8">tRNA(Ile)-2-lysyl-cytidine synthase</fullName>
    </alternativeName>
    <alternativeName>
        <fullName evidence="8">tRNA(Ile)-lysidine synthetase</fullName>
    </alternativeName>
</protein>
<evidence type="ECO:0000256" key="4">
    <source>
        <dbReference type="ARBA" id="ARBA00022694"/>
    </source>
</evidence>
<keyword evidence="11" id="KW-1185">Reference proteome</keyword>
<keyword evidence="3 8" id="KW-0436">Ligase</keyword>
<dbReference type="GO" id="GO:0005524">
    <property type="term" value="F:ATP binding"/>
    <property type="evidence" value="ECO:0007669"/>
    <property type="project" value="UniProtKB-UniRule"/>
</dbReference>
<dbReference type="SUPFAM" id="SSF52402">
    <property type="entry name" value="Adenine nucleotide alpha hydrolases-like"/>
    <property type="match status" value="1"/>
</dbReference>
<dbReference type="Gene3D" id="3.40.50.620">
    <property type="entry name" value="HUPs"/>
    <property type="match status" value="1"/>
</dbReference>
<keyword evidence="4 8" id="KW-0819">tRNA processing</keyword>
<organism evidence="10 11">
    <name type="scientific">Fodinibius halophilus</name>
    <dbReference type="NCBI Taxonomy" id="1736908"/>
    <lineage>
        <taxon>Bacteria</taxon>
        <taxon>Pseudomonadati</taxon>
        <taxon>Balneolota</taxon>
        <taxon>Balneolia</taxon>
        <taxon>Balneolales</taxon>
        <taxon>Balneolaceae</taxon>
        <taxon>Fodinibius</taxon>
    </lineage>
</organism>
<comment type="caution">
    <text evidence="10">The sequence shown here is derived from an EMBL/GenBank/DDBJ whole genome shotgun (WGS) entry which is preliminary data.</text>
</comment>
<keyword evidence="2 8" id="KW-0963">Cytoplasm</keyword>
<comment type="domain">
    <text evidence="8">The N-terminal region contains the highly conserved SGGXDS motif, predicted to be a P-loop motif involved in ATP binding.</text>
</comment>
<dbReference type="PANTHER" id="PTHR43033">
    <property type="entry name" value="TRNA(ILE)-LYSIDINE SYNTHASE-RELATED"/>
    <property type="match status" value="1"/>
</dbReference>
<dbReference type="EC" id="6.3.4.19" evidence="8"/>